<gene>
    <name evidence="4" type="ORF">LA55_1151</name>
</gene>
<dbReference type="Gene3D" id="3.40.50.720">
    <property type="entry name" value="NAD(P)-binding Rossmann-like Domain"/>
    <property type="match status" value="1"/>
</dbReference>
<evidence type="ECO:0000256" key="1">
    <source>
        <dbReference type="ARBA" id="ARBA00023002"/>
    </source>
</evidence>
<feature type="domain" description="Saccharopine dehydrogenase NADP binding" evidence="2">
    <location>
        <begin position="4"/>
        <end position="109"/>
    </location>
</feature>
<evidence type="ECO:0000259" key="3">
    <source>
        <dbReference type="Pfam" id="PF16653"/>
    </source>
</evidence>
<dbReference type="Gene3D" id="3.30.360.10">
    <property type="entry name" value="Dihydrodipicolinate Reductase, domain 2"/>
    <property type="match status" value="1"/>
</dbReference>
<dbReference type="AlphaFoldDB" id="A0A0B6CQU0"/>
<dbReference type="SUPFAM" id="SSF51735">
    <property type="entry name" value="NAD(P)-binding Rossmann-fold domains"/>
    <property type="match status" value="1"/>
</dbReference>
<sequence>MKNIVILGAGRVGSLVSCLLVESGDYIVHLIDRYIPHDKPILEENVDNLIYVELDATNSSDLKNYVQQNDIKTIVSCLPFFLNKDIAKIAGDLGLNYFDLTEDVEATNYIKNIADKAENSFFAPQCGLAPGFISIVSNNLMQEFDSIDTVRMRVGALPLNVSNTLQYGLTWSTEGLINEYAKPCEGVVDGEKRTLAPLADVEEIKIDGLTYEAFNTSGGIGSMIETYAGKVKNINYKSIRHPGHCDKMKFLMQDMKLGEDLDTMVKIMERAIPRINQDVVLIYVSVDGIRKGLKAERHFAQKYPSKRLFGKYFSALQLTTATSLCVSIDLLLNSKDNPTGFINQESICLQEFYDNRFGKYYRNSGLLIQAD</sequence>
<proteinExistence type="predicted"/>
<protein>
    <submittedName>
        <fullName evidence="4">Saccharopine dehydrogenase family protein</fullName>
    </submittedName>
</protein>
<dbReference type="RefSeq" id="WP_044526290.1">
    <property type="nucleotide sequence ID" value="NZ_CP009440.1"/>
</dbReference>
<organism evidence="4 5">
    <name type="scientific">Francisella philomiragia</name>
    <dbReference type="NCBI Taxonomy" id="28110"/>
    <lineage>
        <taxon>Bacteria</taxon>
        <taxon>Pseudomonadati</taxon>
        <taxon>Pseudomonadota</taxon>
        <taxon>Gammaproteobacteria</taxon>
        <taxon>Thiotrichales</taxon>
        <taxon>Francisellaceae</taxon>
        <taxon>Francisella</taxon>
    </lineage>
</organism>
<dbReference type="SUPFAM" id="SSF55347">
    <property type="entry name" value="Glyceraldehyde-3-phosphate dehydrogenase-like, C-terminal domain"/>
    <property type="match status" value="1"/>
</dbReference>
<dbReference type="PANTHER" id="PTHR11133">
    <property type="entry name" value="SACCHAROPINE DEHYDROGENASE"/>
    <property type="match status" value="1"/>
</dbReference>
<dbReference type="InterPro" id="IPR005097">
    <property type="entry name" value="Sacchrp_dh_NADP-bd"/>
</dbReference>
<dbReference type="Pfam" id="PF03435">
    <property type="entry name" value="Sacchrp_dh_NADP"/>
    <property type="match status" value="1"/>
</dbReference>
<accession>A0A0B6CQU0</accession>
<dbReference type="Pfam" id="PF16653">
    <property type="entry name" value="Sacchrp_dh_C"/>
    <property type="match status" value="1"/>
</dbReference>
<evidence type="ECO:0000313" key="5">
    <source>
        <dbReference type="Proteomes" id="UP000031830"/>
    </source>
</evidence>
<dbReference type="STRING" id="28110.KU46_1665"/>
<dbReference type="Proteomes" id="UP000031830">
    <property type="component" value="Chromosome"/>
</dbReference>
<dbReference type="KEGG" id="fpz:LA55_1151"/>
<dbReference type="GO" id="GO:0016491">
    <property type="term" value="F:oxidoreductase activity"/>
    <property type="evidence" value="ECO:0007669"/>
    <property type="project" value="UniProtKB-KW"/>
</dbReference>
<dbReference type="InterPro" id="IPR051168">
    <property type="entry name" value="AASS"/>
</dbReference>
<evidence type="ECO:0000313" key="4">
    <source>
        <dbReference type="EMBL" id="AJI52839.1"/>
    </source>
</evidence>
<dbReference type="InterPro" id="IPR032095">
    <property type="entry name" value="Sacchrp_dh-like_C"/>
</dbReference>
<evidence type="ECO:0000259" key="2">
    <source>
        <dbReference type="Pfam" id="PF03435"/>
    </source>
</evidence>
<reference evidence="4 5" key="1">
    <citation type="journal article" date="2015" name="Genome Announc.">
        <title>Genome sequencing of 18 francisella strains to aid in assay development and testing.</title>
        <authorList>
            <person name="Johnson S.L."/>
            <person name="Daligault H.E."/>
            <person name="Davenport K.W."/>
            <person name="Coyne S.R."/>
            <person name="Frey K.G."/>
            <person name="Koroleva G.I."/>
            <person name="Broomall S.M."/>
            <person name="Bishop-Lilly K.A."/>
            <person name="Bruce D.C."/>
            <person name="Chertkov O."/>
            <person name="Freitas T."/>
            <person name="Jaissle J."/>
            <person name="Ladner J.T."/>
            <person name="Rosenzweig C.N."/>
            <person name="Gibbons H.S."/>
            <person name="Palacios G.F."/>
            <person name="Redden C.L."/>
            <person name="Xu Y."/>
            <person name="Minogue T.D."/>
            <person name="Chain P.S."/>
        </authorList>
    </citation>
    <scope>NUCLEOTIDE SEQUENCE [LARGE SCALE GENOMIC DNA]</scope>
    <source>
        <strain evidence="4 5">GA01-2794</strain>
    </source>
</reference>
<feature type="domain" description="Saccharopine dehydrogenase-like C-terminal" evidence="3">
    <location>
        <begin position="127"/>
        <end position="353"/>
    </location>
</feature>
<dbReference type="EMBL" id="CP009440">
    <property type="protein sequence ID" value="AJI52839.1"/>
    <property type="molecule type" value="Genomic_DNA"/>
</dbReference>
<keyword evidence="1" id="KW-0560">Oxidoreductase</keyword>
<dbReference type="OrthoDB" id="9769367at2"/>
<dbReference type="InterPro" id="IPR036291">
    <property type="entry name" value="NAD(P)-bd_dom_sf"/>
</dbReference>
<dbReference type="PANTHER" id="PTHR11133:SF22">
    <property type="entry name" value="ALPHA-AMINOADIPIC SEMIALDEHYDE SYNTHASE, MITOCHONDRIAL"/>
    <property type="match status" value="1"/>
</dbReference>
<name>A0A0B6CQU0_9GAMM</name>